<evidence type="ECO:0000259" key="3">
    <source>
        <dbReference type="Pfam" id="PF24035"/>
    </source>
</evidence>
<comment type="caution">
    <text evidence="4">The sequence shown here is derived from an EMBL/GenBank/DDBJ whole genome shotgun (WGS) entry which is preliminary data.</text>
</comment>
<evidence type="ECO:0000313" key="5">
    <source>
        <dbReference type="EMBL" id="MCU4974141.1"/>
    </source>
</evidence>
<dbReference type="EMBL" id="JAOPKB010000010">
    <property type="protein sequence ID" value="MCU4974141.1"/>
    <property type="molecule type" value="Genomic_DNA"/>
</dbReference>
<dbReference type="Proteomes" id="UP001321018">
    <property type="component" value="Unassembled WGS sequence"/>
</dbReference>
<dbReference type="RefSeq" id="WP_338004481.1">
    <property type="nucleotide sequence ID" value="NZ_JAOPKA010000009.1"/>
</dbReference>
<dbReference type="EMBL" id="JAOPKA010000009">
    <property type="protein sequence ID" value="MCU4742660.1"/>
    <property type="molecule type" value="Genomic_DNA"/>
</dbReference>
<dbReference type="InterPro" id="IPR036388">
    <property type="entry name" value="WH-like_DNA-bd_sf"/>
</dbReference>
<evidence type="ECO:0000313" key="6">
    <source>
        <dbReference type="Proteomes" id="UP001320972"/>
    </source>
</evidence>
<evidence type="ECO:0000256" key="2">
    <source>
        <dbReference type="SAM" id="Phobius"/>
    </source>
</evidence>
<protein>
    <recommendedName>
        <fullName evidence="3">DUF7344 domain-containing protein</fullName>
    </recommendedName>
</protein>
<dbReference type="Proteomes" id="UP001320972">
    <property type="component" value="Unassembled WGS sequence"/>
</dbReference>
<reference evidence="4 6" key="1">
    <citation type="submission" date="2022-09" db="EMBL/GenBank/DDBJ databases">
        <title>Enrichment on poylsaccharides allowed isolation of novel metabolic and taxonomic groups of Haloarchaea.</title>
        <authorList>
            <person name="Sorokin D.Y."/>
            <person name="Elcheninov A.G."/>
            <person name="Khizhniak T.V."/>
            <person name="Kolganova T.V."/>
            <person name="Kublanov I.V."/>
        </authorList>
    </citation>
    <scope>NUCLEOTIDE SEQUENCE</scope>
    <source>
        <strain evidence="5 6">AArc-m2/3/4</strain>
        <strain evidence="4">AArc-xg1-1</strain>
    </source>
</reference>
<keyword evidence="2" id="KW-0812">Transmembrane</keyword>
<name>A0AAP2Z1D4_9EURY</name>
<dbReference type="InterPro" id="IPR055768">
    <property type="entry name" value="DUF7344"/>
</dbReference>
<accession>A0AAP2Z1D4</accession>
<feature type="domain" description="DUF7344" evidence="3">
    <location>
        <begin position="33"/>
        <end position="112"/>
    </location>
</feature>
<keyword evidence="6" id="KW-1185">Reference proteome</keyword>
<dbReference type="Pfam" id="PF24035">
    <property type="entry name" value="DUF7344"/>
    <property type="match status" value="1"/>
</dbReference>
<feature type="transmembrane region" description="Helical" evidence="2">
    <location>
        <begin position="150"/>
        <end position="167"/>
    </location>
</feature>
<organism evidence="4 7">
    <name type="scientific">Natronoglomus mannanivorans</name>
    <dbReference type="NCBI Taxonomy" id="2979990"/>
    <lineage>
        <taxon>Archaea</taxon>
        <taxon>Methanobacteriati</taxon>
        <taxon>Methanobacteriota</taxon>
        <taxon>Stenosarchaea group</taxon>
        <taxon>Halobacteria</taxon>
        <taxon>Halobacteriales</taxon>
        <taxon>Natrialbaceae</taxon>
        <taxon>Natronoglomus</taxon>
    </lineage>
</organism>
<dbReference type="Gene3D" id="1.10.10.10">
    <property type="entry name" value="Winged helix-like DNA-binding domain superfamily/Winged helix DNA-binding domain"/>
    <property type="match status" value="1"/>
</dbReference>
<feature type="region of interest" description="Disordered" evidence="1">
    <location>
        <begin position="1"/>
        <end position="25"/>
    </location>
</feature>
<dbReference type="AlphaFoldDB" id="A0AAP2Z1D4"/>
<evidence type="ECO:0000313" key="7">
    <source>
        <dbReference type="Proteomes" id="UP001321018"/>
    </source>
</evidence>
<sequence length="213" mass="24014">MSVQKTDTEAIDVEQAGESGDETTPTLTEDQIFHLLQNQRRRNVLRYLQGTDEPVRMRDIAEQVAAWEHETTLEGLTSNQRQRVYIPLYQSHLPKLDEEGIIDYQQSRGIVERKSLADELDPYLISEDERVDQSENEDGGEETAAEWDDYYIGVTGVAGIILFGAFLEVPVLSVISGMALSAVILLMYTFLTVSRYVSHEVVPTNAKTKTDTN</sequence>
<evidence type="ECO:0000313" key="4">
    <source>
        <dbReference type="EMBL" id="MCU4742660.1"/>
    </source>
</evidence>
<evidence type="ECO:0000256" key="1">
    <source>
        <dbReference type="SAM" id="MobiDB-lite"/>
    </source>
</evidence>
<gene>
    <name evidence="5" type="ORF">OB955_15535</name>
    <name evidence="4" type="ORF">OB960_14785</name>
</gene>
<proteinExistence type="predicted"/>
<keyword evidence="2" id="KW-1133">Transmembrane helix</keyword>
<feature type="transmembrane region" description="Helical" evidence="2">
    <location>
        <begin position="173"/>
        <end position="191"/>
    </location>
</feature>
<keyword evidence="2" id="KW-0472">Membrane</keyword>